<name>A0A2S5TED0_9GAMM</name>
<accession>A0A2S5TED0</accession>
<dbReference type="PANTHER" id="PTHR21432">
    <property type="entry name" value="ACETYL-COA HYDROLASE-RELATED"/>
    <property type="match status" value="1"/>
</dbReference>
<organism evidence="2 3">
    <name type="scientific">Solimonas fluminis</name>
    <dbReference type="NCBI Taxonomy" id="2086571"/>
    <lineage>
        <taxon>Bacteria</taxon>
        <taxon>Pseudomonadati</taxon>
        <taxon>Pseudomonadota</taxon>
        <taxon>Gammaproteobacteria</taxon>
        <taxon>Nevskiales</taxon>
        <taxon>Nevskiaceae</taxon>
        <taxon>Solimonas</taxon>
    </lineage>
</organism>
<sequence>MFVDGFMDLVQAGVLKREVYDFWALQQLVNDGRCDPRRLDPVVLEHMEALGLRVIRTADFEILQHHGFFNDATRYDQGHIVAPDGERVLANVADPQSRRVIAGKCLGTALRRGIVVHGGFFLGPRRFYDWLRGMSDEERGRFCMTGVYKVNQLDHNPRLYKAQRVNARFINTGIMVTLSGAVVSDGLDNGKVISGVGGQYNFVAMAHQLPGGRSIIMIRAARETDGGASSNVVFNYGHCTIPRHLRDIVVTEYGVADLRSQSDAEVAKRLICIADSRFQAGLLEQAVKAGKIEAGWQIPAECRDNTPASLDRRFKPQRAQGLFGAFPLGSDFTPEELKLAAALKQVKAKAASTPKWKLLLGALRAGEPSAAMQPYLARLKLEQPKTLQDKVVRMLLVEALGG</sequence>
<dbReference type="EMBL" id="PSNW01000007">
    <property type="protein sequence ID" value="PPE73351.1"/>
    <property type="molecule type" value="Genomic_DNA"/>
</dbReference>
<dbReference type="InterPro" id="IPR038460">
    <property type="entry name" value="AcetylCoA_hyd_C_sf"/>
</dbReference>
<feature type="domain" description="Acetyl-CoA hydrolase/transferase C-terminal" evidence="1">
    <location>
        <begin position="123"/>
        <end position="286"/>
    </location>
</feature>
<keyword evidence="3" id="KW-1185">Reference proteome</keyword>
<comment type="caution">
    <text evidence="2">The sequence shown here is derived from an EMBL/GenBank/DDBJ whole genome shotgun (WGS) entry which is preliminary data.</text>
</comment>
<evidence type="ECO:0000313" key="2">
    <source>
        <dbReference type="EMBL" id="PPE73351.1"/>
    </source>
</evidence>
<dbReference type="InterPro" id="IPR046433">
    <property type="entry name" value="ActCoA_hydro"/>
</dbReference>
<dbReference type="InterPro" id="IPR037171">
    <property type="entry name" value="NagB/RpiA_transferase-like"/>
</dbReference>
<dbReference type="Gene3D" id="3.40.1080.20">
    <property type="entry name" value="Acetyl-CoA hydrolase/transferase C-terminal domain"/>
    <property type="match status" value="1"/>
</dbReference>
<dbReference type="PANTHER" id="PTHR21432:SF20">
    <property type="entry name" value="ACETYL-COA HYDROLASE"/>
    <property type="match status" value="1"/>
</dbReference>
<dbReference type="SUPFAM" id="SSF100950">
    <property type="entry name" value="NagB/RpiA/CoA transferase-like"/>
    <property type="match status" value="1"/>
</dbReference>
<evidence type="ECO:0000313" key="3">
    <source>
        <dbReference type="Proteomes" id="UP000238220"/>
    </source>
</evidence>
<dbReference type="InterPro" id="IPR026888">
    <property type="entry name" value="AcetylCoA_hyd_C"/>
</dbReference>
<dbReference type="Proteomes" id="UP000238220">
    <property type="component" value="Unassembled WGS sequence"/>
</dbReference>
<reference evidence="2 3" key="1">
    <citation type="submission" date="2018-02" db="EMBL/GenBank/DDBJ databases">
        <title>Genome sequencing of Solimonas sp. HR-BB.</title>
        <authorList>
            <person name="Lee Y."/>
            <person name="Jeon C.O."/>
        </authorList>
    </citation>
    <scope>NUCLEOTIDE SEQUENCE [LARGE SCALE GENOMIC DNA]</scope>
    <source>
        <strain evidence="2 3">HR-BB</strain>
    </source>
</reference>
<protein>
    <recommendedName>
        <fullName evidence="1">Acetyl-CoA hydrolase/transferase C-terminal domain-containing protein</fullName>
    </recommendedName>
</protein>
<evidence type="ECO:0000259" key="1">
    <source>
        <dbReference type="Pfam" id="PF13336"/>
    </source>
</evidence>
<gene>
    <name evidence="2" type="ORF">C3942_13860</name>
</gene>
<dbReference type="OrthoDB" id="9801795at2"/>
<dbReference type="Pfam" id="PF13336">
    <property type="entry name" value="AcetylCoA_hyd_C"/>
    <property type="match status" value="1"/>
</dbReference>
<dbReference type="AlphaFoldDB" id="A0A2S5TED0"/>
<proteinExistence type="predicted"/>
<dbReference type="GO" id="GO:0006083">
    <property type="term" value="P:acetate metabolic process"/>
    <property type="evidence" value="ECO:0007669"/>
    <property type="project" value="InterPro"/>
</dbReference>
<dbReference type="GO" id="GO:0008775">
    <property type="term" value="F:acetate CoA-transferase activity"/>
    <property type="evidence" value="ECO:0007669"/>
    <property type="project" value="InterPro"/>
</dbReference>